<protein>
    <submittedName>
        <fullName evidence="1">Uncharacterized protein</fullName>
    </submittedName>
</protein>
<name>A0A6J4MYQ8_9ACTN</name>
<organism evidence="1">
    <name type="scientific">uncultured Nocardioides sp</name>
    <dbReference type="NCBI Taxonomy" id="198441"/>
    <lineage>
        <taxon>Bacteria</taxon>
        <taxon>Bacillati</taxon>
        <taxon>Actinomycetota</taxon>
        <taxon>Actinomycetes</taxon>
        <taxon>Propionibacteriales</taxon>
        <taxon>Nocardioidaceae</taxon>
        <taxon>Nocardioides</taxon>
        <taxon>environmental samples</taxon>
    </lineage>
</organism>
<accession>A0A6J4MYQ8</accession>
<reference evidence="1" key="1">
    <citation type="submission" date="2020-02" db="EMBL/GenBank/DDBJ databases">
        <authorList>
            <person name="Meier V. D."/>
        </authorList>
    </citation>
    <scope>NUCLEOTIDE SEQUENCE</scope>
    <source>
        <strain evidence="1">AVDCRST_MAG60</strain>
    </source>
</reference>
<sequence length="172" mass="18224">MVLVCWPSLVACGAGSSARDEAGPETDAVRAELVTLFAGDHPGEDSTEAGECFADELLDDVSPEQLRDGGVLDEQLDVNREVTALDRPVAESWTDAQLACTDFIAESTKAQVDLTKGKLDTSKYTACLEGRLDAETVRTATVAALMADWSDPAVEDLSVAQSVCSRTSLQPS</sequence>
<gene>
    <name evidence="1" type="ORF">AVDCRST_MAG60-225</name>
</gene>
<proteinExistence type="predicted"/>
<evidence type="ECO:0000313" key="1">
    <source>
        <dbReference type="EMBL" id="CAA9372844.1"/>
    </source>
</evidence>
<dbReference type="AlphaFoldDB" id="A0A6J4MYQ8"/>
<dbReference type="EMBL" id="CADCUN010000022">
    <property type="protein sequence ID" value="CAA9372844.1"/>
    <property type="molecule type" value="Genomic_DNA"/>
</dbReference>